<dbReference type="OMA" id="VCNKVEQ"/>
<dbReference type="OrthoDB" id="191370at2759"/>
<protein>
    <submittedName>
        <fullName evidence="2">Aminoacyl-histidine dipeptidase</fullName>
    </submittedName>
</protein>
<proteinExistence type="predicted"/>
<sequence>MKTSRLAPSLPMNFMGKTVKLQPAYEKLLSELPEPKLLWKHFMTCLQTPRLVYIYLIFDLIEQISPLKYVCIVYICAAIAETAKIIGVEYTQDKIGNIVLRKSATTGFEKSSISFGVPPSPTFAKKKKKKKNKKSKVSMQCHMDMVCTKTDDVKHDFENDGIKAQIVDEKWLKAEGTTLGADDGIGIAAGLAIMEDAVLEKIGHGTLELLITVDEETSMAGAIDLAEHPFLQSVQMINLDSEETDKICIGCAGGFSKTINFNQLAFESIDKNEFVGLQVVISRANAIICIARLLNELLFGPTVFDVRIYECIGGNAMNAIPRKCSCTLVVKKTEVSKVTQVIQEFWNSNLLPEFKDIEKNMALNIEDKVTFPEKYVYVYMYIYVSNSFFFFFVNGFDLSLFNNQQQQQQQSAKVVDKNGSESIVTMMMLLPHGVLRMSPTVPNVVQTSIAFSLLKWNHQAGQVQLLLFGRSFSMAEMIETNKKLDAIVRINNFAKAKNDTCLCVGSPMTDTFPGFLLALFFFVCLFGFFLILMI</sequence>
<dbReference type="PANTHER" id="PTHR43501">
    <property type="entry name" value="CYTOSOL NON-SPECIFIC DIPEPTIDASE"/>
    <property type="match status" value="1"/>
</dbReference>
<evidence type="ECO:0000256" key="1">
    <source>
        <dbReference type="SAM" id="Phobius"/>
    </source>
</evidence>
<name>X6PB31_RETFI</name>
<feature type="transmembrane region" description="Helical" evidence="1">
    <location>
        <begin position="514"/>
        <end position="533"/>
    </location>
</feature>
<dbReference type="InterPro" id="IPR001160">
    <property type="entry name" value="Peptidase_M20C"/>
</dbReference>
<keyword evidence="1" id="KW-0812">Transmembrane</keyword>
<dbReference type="SUPFAM" id="SSF53187">
    <property type="entry name" value="Zn-dependent exopeptidases"/>
    <property type="match status" value="1"/>
</dbReference>
<dbReference type="Proteomes" id="UP000023152">
    <property type="component" value="Unassembled WGS sequence"/>
</dbReference>
<dbReference type="GO" id="GO:0005829">
    <property type="term" value="C:cytosol"/>
    <property type="evidence" value="ECO:0007669"/>
    <property type="project" value="TreeGrafter"/>
</dbReference>
<keyword evidence="1" id="KW-1133">Transmembrane helix</keyword>
<evidence type="ECO:0000313" key="3">
    <source>
        <dbReference type="Proteomes" id="UP000023152"/>
    </source>
</evidence>
<dbReference type="GO" id="GO:0006508">
    <property type="term" value="P:proteolysis"/>
    <property type="evidence" value="ECO:0007669"/>
    <property type="project" value="InterPro"/>
</dbReference>
<keyword evidence="1" id="KW-0472">Membrane</keyword>
<gene>
    <name evidence="2" type="ORF">RFI_02243</name>
</gene>
<dbReference type="PANTHER" id="PTHR43501:SF1">
    <property type="entry name" value="CYTOSOL NON-SPECIFIC DIPEPTIDASE"/>
    <property type="match status" value="1"/>
</dbReference>
<dbReference type="AlphaFoldDB" id="X6PB31"/>
<dbReference type="Gene3D" id="3.40.630.10">
    <property type="entry name" value="Zn peptidases"/>
    <property type="match status" value="1"/>
</dbReference>
<organism evidence="2 3">
    <name type="scientific">Reticulomyxa filosa</name>
    <dbReference type="NCBI Taxonomy" id="46433"/>
    <lineage>
        <taxon>Eukaryota</taxon>
        <taxon>Sar</taxon>
        <taxon>Rhizaria</taxon>
        <taxon>Retaria</taxon>
        <taxon>Foraminifera</taxon>
        <taxon>Monothalamids</taxon>
        <taxon>Reticulomyxidae</taxon>
        <taxon>Reticulomyxa</taxon>
    </lineage>
</organism>
<keyword evidence="3" id="KW-1185">Reference proteome</keyword>
<comment type="caution">
    <text evidence="2">The sequence shown here is derived from an EMBL/GenBank/DDBJ whole genome shotgun (WGS) entry which is preliminary data.</text>
</comment>
<accession>X6PB31</accession>
<dbReference type="GO" id="GO:0070573">
    <property type="term" value="F:metallodipeptidase activity"/>
    <property type="evidence" value="ECO:0007669"/>
    <property type="project" value="TreeGrafter"/>
</dbReference>
<evidence type="ECO:0000313" key="2">
    <source>
        <dbReference type="EMBL" id="ETO34847.1"/>
    </source>
</evidence>
<reference evidence="2 3" key="1">
    <citation type="journal article" date="2013" name="Curr. Biol.">
        <title>The Genome of the Foraminiferan Reticulomyxa filosa.</title>
        <authorList>
            <person name="Glockner G."/>
            <person name="Hulsmann N."/>
            <person name="Schleicher M."/>
            <person name="Noegel A.A."/>
            <person name="Eichinger L."/>
            <person name="Gallinger C."/>
            <person name="Pawlowski J."/>
            <person name="Sierra R."/>
            <person name="Euteneuer U."/>
            <person name="Pillet L."/>
            <person name="Moustafa A."/>
            <person name="Platzer M."/>
            <person name="Groth M."/>
            <person name="Szafranski K."/>
            <person name="Schliwa M."/>
        </authorList>
    </citation>
    <scope>NUCLEOTIDE SEQUENCE [LARGE SCALE GENOMIC DNA]</scope>
</reference>
<dbReference type="EMBL" id="ASPP01002230">
    <property type="protein sequence ID" value="ETO34847.1"/>
    <property type="molecule type" value="Genomic_DNA"/>
</dbReference>
<dbReference type="PRINTS" id="PR00934">
    <property type="entry name" value="XHISDIPTASE"/>
</dbReference>